<evidence type="ECO:0000313" key="1">
    <source>
        <dbReference type="EMBL" id="WSC01917.1"/>
    </source>
</evidence>
<evidence type="ECO:0000313" key="2">
    <source>
        <dbReference type="Proteomes" id="UP001348369"/>
    </source>
</evidence>
<dbReference type="EMBL" id="CP109109">
    <property type="protein sequence ID" value="WSC01917.1"/>
    <property type="molecule type" value="Genomic_DNA"/>
</dbReference>
<gene>
    <name evidence="1" type="ORF">OG835_36200</name>
</gene>
<dbReference type="Proteomes" id="UP001348369">
    <property type="component" value="Chromosome"/>
</dbReference>
<protein>
    <submittedName>
        <fullName evidence="1">Uncharacterized protein</fullName>
    </submittedName>
</protein>
<sequence>MNDTTDQRKSLVREGADPRCLRPGEAGKLLAGAPWRRLAVLGDIAVERAAEPVEGYGPRPWYDRVATALGDAAEGFAYLNLLGRRELRAAQVRSGQLPAALAFRGDLALVCCGTAYTPDETLDMYGLTAELVRIVAPLRDAGYDVALLGSYQLAGWPGLPADRREQVAEQQKRVSGQARAVALRHGTLYIDLASHYSDTEVAAVWSRDRARPNSLGHAVAAASVVRALGRRTAAAVPTAGADHGPVRPW</sequence>
<reference evidence="1" key="1">
    <citation type="submission" date="2022-10" db="EMBL/GenBank/DDBJ databases">
        <title>The complete genomes of actinobacterial strains from the NBC collection.</title>
        <authorList>
            <person name="Joergensen T.S."/>
            <person name="Alvarez Arevalo M."/>
            <person name="Sterndorff E.B."/>
            <person name="Faurdal D."/>
            <person name="Vuksanovic O."/>
            <person name="Mourched A.-S."/>
            <person name="Charusanti P."/>
            <person name="Shaw S."/>
            <person name="Blin K."/>
            <person name="Weber T."/>
        </authorList>
    </citation>
    <scope>NUCLEOTIDE SEQUENCE</scope>
    <source>
        <strain evidence="1">NBC 01771</strain>
    </source>
</reference>
<organism evidence="1 2">
    <name type="scientific">Streptomyces scopuliridis</name>
    <dbReference type="NCBI Taxonomy" id="452529"/>
    <lineage>
        <taxon>Bacteria</taxon>
        <taxon>Bacillati</taxon>
        <taxon>Actinomycetota</taxon>
        <taxon>Actinomycetes</taxon>
        <taxon>Kitasatosporales</taxon>
        <taxon>Streptomycetaceae</taxon>
        <taxon>Streptomyces</taxon>
    </lineage>
</organism>
<accession>A0ACD4ZVS7</accession>
<name>A0ACD4ZVS7_9ACTN</name>
<keyword evidence="2" id="KW-1185">Reference proteome</keyword>
<proteinExistence type="predicted"/>